<gene>
    <name evidence="1" type="ORF">UFOPK2958_00666</name>
</gene>
<protein>
    <submittedName>
        <fullName evidence="1">Unannotated protein</fullName>
    </submittedName>
</protein>
<evidence type="ECO:0000313" key="1">
    <source>
        <dbReference type="EMBL" id="CAB4783049.1"/>
    </source>
</evidence>
<organism evidence="1">
    <name type="scientific">freshwater metagenome</name>
    <dbReference type="NCBI Taxonomy" id="449393"/>
    <lineage>
        <taxon>unclassified sequences</taxon>
        <taxon>metagenomes</taxon>
        <taxon>ecological metagenomes</taxon>
    </lineage>
</organism>
<proteinExistence type="predicted"/>
<dbReference type="AlphaFoldDB" id="A0A6J6WG93"/>
<sequence length="101" mass="10632">MAGQDVSAVLARHHEHEAKFAQELGGCEGAEGGIGRQSGPLQRGSSSSVHWFTNVPVRRTGTRHFHALGHIGDIGNGLAKQDLTDGGAANIARTDDRDLHG</sequence>
<dbReference type="EMBL" id="CAFAAB010000061">
    <property type="protein sequence ID" value="CAB4783049.1"/>
    <property type="molecule type" value="Genomic_DNA"/>
</dbReference>
<name>A0A6J6WG93_9ZZZZ</name>
<accession>A0A6J6WG93</accession>
<reference evidence="1" key="1">
    <citation type="submission" date="2020-05" db="EMBL/GenBank/DDBJ databases">
        <authorList>
            <person name="Chiriac C."/>
            <person name="Salcher M."/>
            <person name="Ghai R."/>
            <person name="Kavagutti S V."/>
        </authorList>
    </citation>
    <scope>NUCLEOTIDE SEQUENCE</scope>
</reference>